<protein>
    <recommendedName>
        <fullName evidence="3">Natural product</fullName>
    </recommendedName>
</protein>
<dbReference type="OrthoDB" id="805478at2"/>
<proteinExistence type="predicted"/>
<sequence length="82" mass="8669">MKKVSLKLGSVKEMLTKEEMKKIAGGYNVCCCVGGTYGNLDCTHSWSGGIGQTNCSSYCAGYGATGAQWDSSSLCNHWGQCS</sequence>
<dbReference type="KEGG" id="muc:MuYL_1480"/>
<organism evidence="1 2">
    <name type="scientific">Mucilaginibacter xinganensis</name>
    <dbReference type="NCBI Taxonomy" id="1234841"/>
    <lineage>
        <taxon>Bacteria</taxon>
        <taxon>Pseudomonadati</taxon>
        <taxon>Bacteroidota</taxon>
        <taxon>Sphingobacteriia</taxon>
        <taxon>Sphingobacteriales</taxon>
        <taxon>Sphingobacteriaceae</taxon>
        <taxon>Mucilaginibacter</taxon>
    </lineage>
</organism>
<name>A0A223NUS4_9SPHI</name>
<reference evidence="1 2" key="1">
    <citation type="submission" date="2017-08" db="EMBL/GenBank/DDBJ databases">
        <title>Complete genome sequence of Mucilaginibacter sp. strain BJC16-A31.</title>
        <authorList>
            <consortium name="Henan University of Science and Technology"/>
            <person name="You X."/>
        </authorList>
    </citation>
    <scope>NUCLEOTIDE SEQUENCE [LARGE SCALE GENOMIC DNA]</scope>
    <source>
        <strain evidence="1 2">BJC16-A31</strain>
    </source>
</reference>
<accession>A0A223NUS4</accession>
<evidence type="ECO:0008006" key="3">
    <source>
        <dbReference type="Google" id="ProtNLM"/>
    </source>
</evidence>
<gene>
    <name evidence="1" type="ORF">MuYL_1480</name>
</gene>
<dbReference type="EMBL" id="CP022743">
    <property type="protein sequence ID" value="ASU33378.1"/>
    <property type="molecule type" value="Genomic_DNA"/>
</dbReference>
<evidence type="ECO:0000313" key="1">
    <source>
        <dbReference type="EMBL" id="ASU33378.1"/>
    </source>
</evidence>
<dbReference type="Proteomes" id="UP000215002">
    <property type="component" value="Chromosome"/>
</dbReference>
<dbReference type="RefSeq" id="WP_094569845.1">
    <property type="nucleotide sequence ID" value="NZ_CP022743.1"/>
</dbReference>
<evidence type="ECO:0000313" key="2">
    <source>
        <dbReference type="Proteomes" id="UP000215002"/>
    </source>
</evidence>
<keyword evidence="2" id="KW-1185">Reference proteome</keyword>
<dbReference type="AlphaFoldDB" id="A0A223NUS4"/>